<proteinExistence type="predicted"/>
<dbReference type="STRING" id="450851.PHZ_c1168"/>
<evidence type="ECO:0000313" key="3">
    <source>
        <dbReference type="Proteomes" id="UP000001868"/>
    </source>
</evidence>
<dbReference type="HOGENOM" id="CLU_030805_1_1_5"/>
<dbReference type="Pfam" id="PF02464">
    <property type="entry name" value="CinA"/>
    <property type="match status" value="1"/>
</dbReference>
<evidence type="ECO:0000313" key="2">
    <source>
        <dbReference type="EMBL" id="ACG77582.1"/>
    </source>
</evidence>
<protein>
    <submittedName>
        <fullName evidence="2">Competence/damage-inducible protein CinA</fullName>
    </submittedName>
</protein>
<dbReference type="eggNOG" id="COG1546">
    <property type="taxonomic scope" value="Bacteria"/>
</dbReference>
<evidence type="ECO:0000259" key="1">
    <source>
        <dbReference type="Pfam" id="PF02464"/>
    </source>
</evidence>
<name>B4R8F5_PHEZH</name>
<dbReference type="SUPFAM" id="SSF142433">
    <property type="entry name" value="CinA-like"/>
    <property type="match status" value="1"/>
</dbReference>
<sequence length="173" mass="18042">MAEALEPALPPEIDRLAQDVLREACDRRLTLATAESCTGGLLASLLTDVPGLSHAFERGFVVYTHEAKHEMLGVPLKVLEDDGAVSERAARAMADGALAASKADVAVSITGFAEGGPGQPAGLVHFACARHGSPTAHRKEAFGDVGRAEVRLQALKTALKMLRDQIAPAVPAA</sequence>
<dbReference type="Gene3D" id="3.90.950.20">
    <property type="entry name" value="CinA-like"/>
    <property type="match status" value="1"/>
</dbReference>
<accession>B4R8F5</accession>
<organism evidence="2 3">
    <name type="scientific">Phenylobacterium zucineum (strain HLK1)</name>
    <dbReference type="NCBI Taxonomy" id="450851"/>
    <lineage>
        <taxon>Bacteria</taxon>
        <taxon>Pseudomonadati</taxon>
        <taxon>Pseudomonadota</taxon>
        <taxon>Alphaproteobacteria</taxon>
        <taxon>Caulobacterales</taxon>
        <taxon>Caulobacteraceae</taxon>
        <taxon>Phenylobacterium</taxon>
    </lineage>
</organism>
<dbReference type="KEGG" id="pzu:PHZ_c1168"/>
<dbReference type="EMBL" id="CP000747">
    <property type="protein sequence ID" value="ACG77582.1"/>
    <property type="molecule type" value="Genomic_DNA"/>
</dbReference>
<dbReference type="RefSeq" id="WP_012521728.1">
    <property type="nucleotide sequence ID" value="NC_011144.1"/>
</dbReference>
<keyword evidence="3" id="KW-1185">Reference proteome</keyword>
<feature type="domain" description="CinA C-terminal" evidence="1">
    <location>
        <begin position="15"/>
        <end position="165"/>
    </location>
</feature>
<dbReference type="NCBIfam" id="TIGR00199">
    <property type="entry name" value="PncC_domain"/>
    <property type="match status" value="1"/>
</dbReference>
<dbReference type="InterPro" id="IPR008136">
    <property type="entry name" value="CinA_C"/>
</dbReference>
<dbReference type="InterPro" id="IPR036653">
    <property type="entry name" value="CinA-like_C"/>
</dbReference>
<reference evidence="2 3" key="1">
    <citation type="journal article" date="2008" name="BMC Genomics">
        <title>Complete genome of Phenylobacterium zucineum - a novel facultative intracellular bacterium isolated from human erythroleukemia cell line K562.</title>
        <authorList>
            <person name="Luo Y."/>
            <person name="Xu X."/>
            <person name="Ding Z."/>
            <person name="Liu Z."/>
            <person name="Zhang B."/>
            <person name="Yan Z."/>
            <person name="Sun J."/>
            <person name="Hu S."/>
            <person name="Hu X."/>
        </authorList>
    </citation>
    <scope>NUCLEOTIDE SEQUENCE [LARGE SCALE GENOMIC DNA]</scope>
    <source>
        <strain evidence="2 3">HLK1</strain>
    </source>
</reference>
<gene>
    <name evidence="2" type="primary">cinA</name>
    <name evidence="2" type="ordered locus">PHZ_c1168</name>
</gene>
<dbReference type="OrthoDB" id="9801454at2"/>
<dbReference type="Proteomes" id="UP000001868">
    <property type="component" value="Chromosome"/>
</dbReference>
<dbReference type="AlphaFoldDB" id="B4R8F5"/>